<evidence type="ECO:0000313" key="2">
    <source>
        <dbReference type="Proteomes" id="UP000727407"/>
    </source>
</evidence>
<proteinExistence type="predicted"/>
<feature type="non-terminal residue" evidence="1">
    <location>
        <position position="1"/>
    </location>
</feature>
<comment type="caution">
    <text evidence="1">The sequence shown here is derived from an EMBL/GenBank/DDBJ whole genome shotgun (WGS) entry which is preliminary data.</text>
</comment>
<organism evidence="1 2">
    <name type="scientific">Clarias magur</name>
    <name type="common">Asian catfish</name>
    <name type="synonym">Macropteronotus magur</name>
    <dbReference type="NCBI Taxonomy" id="1594786"/>
    <lineage>
        <taxon>Eukaryota</taxon>
        <taxon>Metazoa</taxon>
        <taxon>Chordata</taxon>
        <taxon>Craniata</taxon>
        <taxon>Vertebrata</taxon>
        <taxon>Euteleostomi</taxon>
        <taxon>Actinopterygii</taxon>
        <taxon>Neopterygii</taxon>
        <taxon>Teleostei</taxon>
        <taxon>Ostariophysi</taxon>
        <taxon>Siluriformes</taxon>
        <taxon>Clariidae</taxon>
        <taxon>Clarias</taxon>
    </lineage>
</organism>
<gene>
    <name evidence="1" type="primary">Dnajc12</name>
    <name evidence="1" type="ORF">DAT39_020031</name>
</gene>
<dbReference type="AlphaFoldDB" id="A0A8J4TRU7"/>
<dbReference type="Proteomes" id="UP000727407">
    <property type="component" value="Unassembled WGS sequence"/>
</dbReference>
<evidence type="ECO:0000313" key="1">
    <source>
        <dbReference type="EMBL" id="KAF5890271.1"/>
    </source>
</evidence>
<sequence>MEEQHCRRSQKSVPMEPKEISSRVLEKARHWAVNFRHVVLHPLIFGVGTQLTSALHDKTA</sequence>
<accession>A0A8J4TRU7</accession>
<protein>
    <submittedName>
        <fullName evidence="1">DnaJ subfamily C member 12</fullName>
    </submittedName>
</protein>
<name>A0A8J4TRU7_CLAMG</name>
<dbReference type="EMBL" id="QNUK01000703">
    <property type="protein sequence ID" value="KAF5890271.1"/>
    <property type="molecule type" value="Genomic_DNA"/>
</dbReference>
<reference evidence="1" key="1">
    <citation type="submission" date="2020-07" db="EMBL/GenBank/DDBJ databases">
        <title>Clarias magur genome sequencing, assembly and annotation.</title>
        <authorList>
            <person name="Kushwaha B."/>
            <person name="Kumar R."/>
            <person name="Das P."/>
            <person name="Joshi C.G."/>
            <person name="Kumar D."/>
            <person name="Nagpure N.S."/>
            <person name="Pandey M."/>
            <person name="Agarwal S."/>
            <person name="Srivastava S."/>
            <person name="Singh M."/>
            <person name="Sahoo L."/>
            <person name="Jayasankar P."/>
            <person name="Meher P.K."/>
            <person name="Koringa P.G."/>
            <person name="Iquebal M.A."/>
            <person name="Das S.P."/>
            <person name="Bit A."/>
            <person name="Patnaik S."/>
            <person name="Patel N."/>
            <person name="Shah T.M."/>
            <person name="Hinsu A."/>
            <person name="Jena J.K."/>
        </authorList>
    </citation>
    <scope>NUCLEOTIDE SEQUENCE</scope>
    <source>
        <strain evidence="1">CIFAMagur01</strain>
        <tissue evidence="1">Testis</tissue>
    </source>
</reference>
<keyword evidence="2" id="KW-1185">Reference proteome</keyword>